<gene>
    <name evidence="2" type="ORF">FPZ47_27070</name>
</gene>
<dbReference type="Pfam" id="PF13560">
    <property type="entry name" value="HTH_31"/>
    <property type="match status" value="1"/>
</dbReference>
<dbReference type="Gene3D" id="1.10.260.40">
    <property type="entry name" value="lambda repressor-like DNA-binding domains"/>
    <property type="match status" value="1"/>
</dbReference>
<protein>
    <submittedName>
        <fullName evidence="2">Helix-turn-helix domain-containing protein</fullName>
    </submittedName>
</protein>
<dbReference type="PROSITE" id="PS50943">
    <property type="entry name" value="HTH_CROC1"/>
    <property type="match status" value="1"/>
</dbReference>
<proteinExistence type="predicted"/>
<feature type="domain" description="HTH cro/C1-type" evidence="1">
    <location>
        <begin position="29"/>
        <end position="83"/>
    </location>
</feature>
<sequence length="166" mass="18456">MYIMRYMPARSPDTAQWANGVLAEIGEELRRRRKELGISAATTAEAAGMSRVTLHRIESGSPSVTVGAYMNAAAALGLQLALRKPPRLDRQPLLDEPSGGLVRVGDYPQLQAIAWQLRADTQLRGIDALRMYERNWRHVDRDGMSDDERALIQRLADRYGGGVLLV</sequence>
<dbReference type="CDD" id="cd00093">
    <property type="entry name" value="HTH_XRE"/>
    <property type="match status" value="1"/>
</dbReference>
<dbReference type="SUPFAM" id="SSF47413">
    <property type="entry name" value="lambda repressor-like DNA-binding domains"/>
    <property type="match status" value="1"/>
</dbReference>
<dbReference type="AlphaFoldDB" id="A0A557WVH6"/>
<dbReference type="OrthoDB" id="5422231at2"/>
<evidence type="ECO:0000313" key="2">
    <source>
        <dbReference type="EMBL" id="TVS77256.1"/>
    </source>
</evidence>
<dbReference type="Proteomes" id="UP000320513">
    <property type="component" value="Unassembled WGS sequence"/>
</dbReference>
<comment type="caution">
    <text evidence="2">The sequence shown here is derived from an EMBL/GenBank/DDBJ whole genome shotgun (WGS) entry which is preliminary data.</text>
</comment>
<dbReference type="SMART" id="SM00530">
    <property type="entry name" value="HTH_XRE"/>
    <property type="match status" value="1"/>
</dbReference>
<dbReference type="GO" id="GO:0003677">
    <property type="term" value="F:DNA binding"/>
    <property type="evidence" value="ECO:0007669"/>
    <property type="project" value="InterPro"/>
</dbReference>
<accession>A0A557WVH6</accession>
<evidence type="ECO:0000313" key="3">
    <source>
        <dbReference type="Proteomes" id="UP000320513"/>
    </source>
</evidence>
<keyword evidence="3" id="KW-1185">Reference proteome</keyword>
<evidence type="ECO:0000259" key="1">
    <source>
        <dbReference type="PROSITE" id="PS50943"/>
    </source>
</evidence>
<dbReference type="EMBL" id="VMQU01000240">
    <property type="protein sequence ID" value="TVS77256.1"/>
    <property type="molecule type" value="Genomic_DNA"/>
</dbReference>
<reference evidence="2 3" key="1">
    <citation type="submission" date="2019-07" db="EMBL/GenBank/DDBJ databases">
        <title>New Mycobacterium species.</title>
        <authorList>
            <person name="Tortoli E."/>
            <person name="Ghielmetti G."/>
            <person name="Friedel U."/>
            <person name="Trovato A."/>
        </authorList>
    </citation>
    <scope>NUCLEOTIDE SEQUENCE [LARGE SCALE GENOMIC DNA]</scope>
    <source>
        <strain evidence="2 3">16-83</strain>
    </source>
</reference>
<organism evidence="2 3">
    <name type="scientific">Mycobacterium helveticum</name>
    <dbReference type="NCBI Taxonomy" id="2592811"/>
    <lineage>
        <taxon>Bacteria</taxon>
        <taxon>Bacillati</taxon>
        <taxon>Actinomycetota</taxon>
        <taxon>Actinomycetes</taxon>
        <taxon>Mycobacteriales</taxon>
        <taxon>Mycobacteriaceae</taxon>
        <taxon>Mycobacterium</taxon>
    </lineage>
</organism>
<dbReference type="InterPro" id="IPR001387">
    <property type="entry name" value="Cro/C1-type_HTH"/>
</dbReference>
<dbReference type="InterPro" id="IPR010982">
    <property type="entry name" value="Lambda_DNA-bd_dom_sf"/>
</dbReference>
<name>A0A557WVH6_9MYCO</name>